<reference evidence="4" key="1">
    <citation type="journal article" date="2019" name="Int. J. Syst. Evol. Microbiol.">
        <title>The Global Catalogue of Microorganisms (GCM) 10K type strain sequencing project: providing services to taxonomists for standard genome sequencing and annotation.</title>
        <authorList>
            <consortium name="The Broad Institute Genomics Platform"/>
            <consortium name="The Broad Institute Genome Sequencing Center for Infectious Disease"/>
            <person name="Wu L."/>
            <person name="Ma J."/>
        </authorList>
    </citation>
    <scope>NUCLEOTIDE SEQUENCE [LARGE SCALE GENOMIC DNA]</scope>
    <source>
        <strain evidence="4">2902at01</strain>
    </source>
</reference>
<evidence type="ECO:0000313" key="3">
    <source>
        <dbReference type="EMBL" id="MFC4107607.1"/>
    </source>
</evidence>
<gene>
    <name evidence="3" type="ORF">ACFOX0_16965</name>
</gene>
<keyword evidence="3" id="KW-0808">Transferase</keyword>
<accession>A0ABV8KNF6</accession>
<dbReference type="RefSeq" id="WP_377546729.1">
    <property type="nucleotide sequence ID" value="NZ_JBHSBN010000010.1"/>
</dbReference>
<dbReference type="InterPro" id="IPR029044">
    <property type="entry name" value="Nucleotide-diphossugar_trans"/>
</dbReference>
<dbReference type="Proteomes" id="UP001595868">
    <property type="component" value="Unassembled WGS sequence"/>
</dbReference>
<evidence type="ECO:0000259" key="2">
    <source>
        <dbReference type="Pfam" id="PF00535"/>
    </source>
</evidence>
<organism evidence="3 4">
    <name type="scientific">Micromonospora zhanjiangensis</name>
    <dbReference type="NCBI Taxonomy" id="1522057"/>
    <lineage>
        <taxon>Bacteria</taxon>
        <taxon>Bacillati</taxon>
        <taxon>Actinomycetota</taxon>
        <taxon>Actinomycetes</taxon>
        <taxon>Micromonosporales</taxon>
        <taxon>Micromonosporaceae</taxon>
        <taxon>Micromonospora</taxon>
    </lineage>
</organism>
<dbReference type="EMBL" id="JBHSBN010000010">
    <property type="protein sequence ID" value="MFC4107607.1"/>
    <property type="molecule type" value="Genomic_DNA"/>
</dbReference>
<keyword evidence="4" id="KW-1185">Reference proteome</keyword>
<comment type="caution">
    <text evidence="3">The sequence shown here is derived from an EMBL/GenBank/DDBJ whole genome shotgun (WGS) entry which is preliminary data.</text>
</comment>
<keyword evidence="3" id="KW-0328">Glycosyltransferase</keyword>
<protein>
    <submittedName>
        <fullName evidence="3">Glycosyltransferase</fullName>
        <ecNumber evidence="3">2.4.-.-</ecNumber>
    </submittedName>
</protein>
<dbReference type="Pfam" id="PF00535">
    <property type="entry name" value="Glycos_transf_2"/>
    <property type="match status" value="1"/>
</dbReference>
<evidence type="ECO:0000313" key="4">
    <source>
        <dbReference type="Proteomes" id="UP001595868"/>
    </source>
</evidence>
<feature type="compositionally biased region" description="Basic and acidic residues" evidence="1">
    <location>
        <begin position="250"/>
        <end position="268"/>
    </location>
</feature>
<feature type="region of interest" description="Disordered" evidence="1">
    <location>
        <begin position="250"/>
        <end position="298"/>
    </location>
</feature>
<name>A0ABV8KNF6_9ACTN</name>
<dbReference type="SUPFAM" id="SSF53448">
    <property type="entry name" value="Nucleotide-diphospho-sugar transferases"/>
    <property type="match status" value="1"/>
</dbReference>
<dbReference type="EC" id="2.4.-.-" evidence="3"/>
<dbReference type="Gene3D" id="3.90.550.10">
    <property type="entry name" value="Spore Coat Polysaccharide Biosynthesis Protein SpsA, Chain A"/>
    <property type="match status" value="1"/>
</dbReference>
<sequence length="298" mass="31068">MRQPAGGGLGPPPTLEIVVPAHNEERRLPGGLATLRAHLARMSVDARVIVVDNASTDGTAEVVARCPSGPVPVRLLRCPVKGKGAAVRAGLLDTSAPMVGFCDTDMATGLDVLGYVVYLLGRGEQVVVGSRNLPASVLEVRHGLVRSFGSQVFRRLARIMVPGATDTQCGFKFFDGDLARRVARDLTSTGFAFDVELLARCLALGASIREIPVIWRDVPGSTFSVGRSSAGVARELYRTWLTLRAMPVAEPDRMGADGPERVGADGPERVGAGGPERVGAGGPEPAAALSGPSTGARG</sequence>
<feature type="domain" description="Glycosyltransferase 2-like" evidence="2">
    <location>
        <begin position="17"/>
        <end position="133"/>
    </location>
</feature>
<dbReference type="GO" id="GO:0016757">
    <property type="term" value="F:glycosyltransferase activity"/>
    <property type="evidence" value="ECO:0007669"/>
    <property type="project" value="UniProtKB-KW"/>
</dbReference>
<dbReference type="InterPro" id="IPR001173">
    <property type="entry name" value="Glyco_trans_2-like"/>
</dbReference>
<evidence type="ECO:0000256" key="1">
    <source>
        <dbReference type="SAM" id="MobiDB-lite"/>
    </source>
</evidence>
<dbReference type="PANTHER" id="PTHR10859:SF91">
    <property type="entry name" value="DOLICHYL-PHOSPHATE BETA-GLUCOSYLTRANSFERASE"/>
    <property type="match status" value="1"/>
</dbReference>
<proteinExistence type="predicted"/>
<dbReference type="PANTHER" id="PTHR10859">
    <property type="entry name" value="GLYCOSYL TRANSFERASE"/>
    <property type="match status" value="1"/>
</dbReference>
<feature type="compositionally biased region" description="Gly residues" evidence="1">
    <location>
        <begin position="271"/>
        <end position="282"/>
    </location>
</feature>